<dbReference type="Pfam" id="PF00625">
    <property type="entry name" value="Guanylate_kin"/>
    <property type="match status" value="1"/>
</dbReference>
<evidence type="ECO:0000313" key="7">
    <source>
        <dbReference type="EMBL" id="KRL62000.1"/>
    </source>
</evidence>
<dbReference type="InterPro" id="IPR027417">
    <property type="entry name" value="P-loop_NTPase"/>
</dbReference>
<dbReference type="PROSITE" id="PS50052">
    <property type="entry name" value="GUANYLATE_KINASE_2"/>
    <property type="match status" value="1"/>
</dbReference>
<evidence type="ECO:0000256" key="3">
    <source>
        <dbReference type="ARBA" id="ARBA00022679"/>
    </source>
</evidence>
<dbReference type="Gene3D" id="3.40.50.300">
    <property type="entry name" value="P-loop containing nucleotide triphosphate hydrolases"/>
    <property type="match status" value="1"/>
</dbReference>
<evidence type="ECO:0000259" key="6">
    <source>
        <dbReference type="PROSITE" id="PS50052"/>
    </source>
</evidence>
<dbReference type="EMBL" id="AZEX01000002">
    <property type="protein sequence ID" value="KRL62000.1"/>
    <property type="molecule type" value="Genomic_DNA"/>
</dbReference>
<protein>
    <submittedName>
        <fullName evidence="7">Guanylate kinase family protein</fullName>
    </submittedName>
</protein>
<comment type="similarity">
    <text evidence="2">Belongs to the guanylate kinase family.</text>
</comment>
<proteinExistence type="inferred from homology"/>
<organism evidence="7 8">
    <name type="scientific">Latilactobacillus fuchuensis DSM 14340 = JCM 11249</name>
    <dbReference type="NCBI Taxonomy" id="1423747"/>
    <lineage>
        <taxon>Bacteria</taxon>
        <taxon>Bacillati</taxon>
        <taxon>Bacillota</taxon>
        <taxon>Bacilli</taxon>
        <taxon>Lactobacillales</taxon>
        <taxon>Lactobacillaceae</taxon>
        <taxon>Latilactobacillus</taxon>
    </lineage>
</organism>
<evidence type="ECO:0000256" key="2">
    <source>
        <dbReference type="ARBA" id="ARBA00005790"/>
    </source>
</evidence>
<evidence type="ECO:0000256" key="1">
    <source>
        <dbReference type="ARBA" id="ARBA00003531"/>
    </source>
</evidence>
<evidence type="ECO:0000256" key="5">
    <source>
        <dbReference type="ARBA" id="ARBA00048594"/>
    </source>
</evidence>
<dbReference type="eggNOG" id="COG0194">
    <property type="taxonomic scope" value="Bacteria"/>
</dbReference>
<dbReference type="Proteomes" id="UP000051264">
    <property type="component" value="Unassembled WGS sequence"/>
</dbReference>
<dbReference type="OrthoDB" id="1033810at2"/>
<gene>
    <name evidence="7" type="ORF">FC69_GL001210</name>
</gene>
<evidence type="ECO:0000256" key="4">
    <source>
        <dbReference type="ARBA" id="ARBA00022777"/>
    </source>
</evidence>
<dbReference type="GO" id="GO:0004385">
    <property type="term" value="F:GMP kinase activity"/>
    <property type="evidence" value="ECO:0007669"/>
    <property type="project" value="UniProtKB-EC"/>
</dbReference>
<sequence length="184" mass="20689">MDKKLLIITGATGSGKTTVSHYLKEAYAIPQVVTHTTRPKRHNEVAGVDYYFETPESMQAKHLIESVTYSGYQYGSSYEALELAWQQSPLISLVVDTQGAKTYLKTFPQEVMVLFLTVSAPDSLVTRLQKRRDSPEAIEKRLASAEFKRDLMVPSELNQHAKVIVNDDWALTKQTLADLIAQLK</sequence>
<dbReference type="SUPFAM" id="SSF52540">
    <property type="entry name" value="P-loop containing nucleoside triphosphate hydrolases"/>
    <property type="match status" value="1"/>
</dbReference>
<comment type="catalytic activity">
    <reaction evidence="5">
        <text>GMP + ATP = GDP + ADP</text>
        <dbReference type="Rhea" id="RHEA:20780"/>
        <dbReference type="ChEBI" id="CHEBI:30616"/>
        <dbReference type="ChEBI" id="CHEBI:58115"/>
        <dbReference type="ChEBI" id="CHEBI:58189"/>
        <dbReference type="ChEBI" id="CHEBI:456216"/>
        <dbReference type="EC" id="2.7.4.8"/>
    </reaction>
</comment>
<dbReference type="InterPro" id="IPR008144">
    <property type="entry name" value="Guanylate_kin-like_dom"/>
</dbReference>
<keyword evidence="3" id="KW-0808">Transferase</keyword>
<keyword evidence="4 7" id="KW-0418">Kinase</keyword>
<dbReference type="InterPro" id="IPR008145">
    <property type="entry name" value="GK/Ca_channel_bsu"/>
</dbReference>
<dbReference type="PANTHER" id="PTHR23117">
    <property type="entry name" value="GUANYLATE KINASE-RELATED"/>
    <property type="match status" value="1"/>
</dbReference>
<reference evidence="7 8" key="1">
    <citation type="journal article" date="2015" name="Genome Announc.">
        <title>Expanding the biotechnology potential of lactobacilli through comparative genomics of 213 strains and associated genera.</title>
        <authorList>
            <person name="Sun Z."/>
            <person name="Harris H.M."/>
            <person name="McCann A."/>
            <person name="Guo C."/>
            <person name="Argimon S."/>
            <person name="Zhang W."/>
            <person name="Yang X."/>
            <person name="Jeffery I.B."/>
            <person name="Cooney J.C."/>
            <person name="Kagawa T.F."/>
            <person name="Liu W."/>
            <person name="Song Y."/>
            <person name="Salvetti E."/>
            <person name="Wrobel A."/>
            <person name="Rasinkangas P."/>
            <person name="Parkhill J."/>
            <person name="Rea M.C."/>
            <person name="O'Sullivan O."/>
            <person name="Ritari J."/>
            <person name="Douillard F.P."/>
            <person name="Paul Ross R."/>
            <person name="Yang R."/>
            <person name="Briner A.E."/>
            <person name="Felis G.E."/>
            <person name="de Vos W.M."/>
            <person name="Barrangou R."/>
            <person name="Klaenhammer T.R."/>
            <person name="Caufield P.W."/>
            <person name="Cui Y."/>
            <person name="Zhang H."/>
            <person name="O'Toole P.W."/>
        </authorList>
    </citation>
    <scope>NUCLEOTIDE SEQUENCE [LARGE SCALE GENOMIC DNA]</scope>
    <source>
        <strain evidence="7 8">DSM 14340</strain>
    </source>
</reference>
<comment type="function">
    <text evidence="1">Essential for recycling GMP and indirectly, cGMP.</text>
</comment>
<name>A0A0R1RYE0_9LACO</name>
<dbReference type="CDD" id="cd00071">
    <property type="entry name" value="GMPK"/>
    <property type="match status" value="1"/>
</dbReference>
<evidence type="ECO:0000313" key="8">
    <source>
        <dbReference type="Proteomes" id="UP000051264"/>
    </source>
</evidence>
<dbReference type="PANTHER" id="PTHR23117:SF13">
    <property type="entry name" value="GUANYLATE KINASE"/>
    <property type="match status" value="1"/>
</dbReference>
<dbReference type="RefSeq" id="WP_025082748.1">
    <property type="nucleotide sequence ID" value="NZ_AZEX01000002.1"/>
</dbReference>
<dbReference type="PATRIC" id="fig|1423747.3.peg.1235"/>
<comment type="caution">
    <text evidence="7">The sequence shown here is derived from an EMBL/GenBank/DDBJ whole genome shotgun (WGS) entry which is preliminary data.</text>
</comment>
<dbReference type="GO" id="GO:0005829">
    <property type="term" value="C:cytosol"/>
    <property type="evidence" value="ECO:0007669"/>
    <property type="project" value="TreeGrafter"/>
</dbReference>
<feature type="domain" description="Guanylate kinase-like" evidence="6">
    <location>
        <begin position="3"/>
        <end position="181"/>
    </location>
</feature>
<dbReference type="SMART" id="SM00072">
    <property type="entry name" value="GuKc"/>
    <property type="match status" value="1"/>
</dbReference>
<dbReference type="STRING" id="1423747.FC69_GL001210"/>
<accession>A0A0R1RYE0</accession>
<dbReference type="AlphaFoldDB" id="A0A0R1RYE0"/>